<dbReference type="Proteomes" id="UP000578449">
    <property type="component" value="Unassembled WGS sequence"/>
</dbReference>
<dbReference type="InterPro" id="IPR036388">
    <property type="entry name" value="WH-like_DNA-bd_sf"/>
</dbReference>
<proteinExistence type="predicted"/>
<evidence type="ECO:0000259" key="1">
    <source>
        <dbReference type="PROSITE" id="PS50043"/>
    </source>
</evidence>
<gene>
    <name evidence="2" type="ORF">HNP84_010272</name>
</gene>
<keyword evidence="3" id="KW-1185">Reference proteome</keyword>
<dbReference type="AlphaFoldDB" id="A0A840PGG7"/>
<sequence>MPHRIAGLSLRQERLYRHLLATGPTSVHTLQERFGDDVHDDLYELTVRGLVHGTPLMARRPSIAMNGVLTEQEAELRRVRSYVEELDRLYDNAHHPAGGDVITVLTHREQVQHWYEDLNATAEHEIMQLITAPFLALSPPEKTGASGGPDRVNHPAKCRVICEWKVFQSQSAIKGLHHSLDRGCEIRLADRLPHKLLIGDRRMAITPRYARDHDVHPQGHDVSQMLLVHPGNLLDFLVQVFEAEWERALPLQPDPGRFTGTGVLDADEMVIVEMLAAGAHVERIASALGVHPRTVNRRLDELKRKAGVTTLYQLGAHASRHWMN</sequence>
<dbReference type="RefSeq" id="WP_185057288.1">
    <property type="nucleotide sequence ID" value="NZ_BAABIX010000005.1"/>
</dbReference>
<accession>A0A840PGG7</accession>
<evidence type="ECO:0000313" key="2">
    <source>
        <dbReference type="EMBL" id="MBB5140504.1"/>
    </source>
</evidence>
<dbReference type="GO" id="GO:0006355">
    <property type="term" value="P:regulation of DNA-templated transcription"/>
    <property type="evidence" value="ECO:0007669"/>
    <property type="project" value="InterPro"/>
</dbReference>
<reference evidence="2 3" key="1">
    <citation type="submission" date="2020-08" db="EMBL/GenBank/DDBJ databases">
        <title>Genomic Encyclopedia of Type Strains, Phase IV (KMG-IV): sequencing the most valuable type-strain genomes for metagenomic binning, comparative biology and taxonomic classification.</title>
        <authorList>
            <person name="Goeker M."/>
        </authorList>
    </citation>
    <scope>NUCLEOTIDE SEQUENCE [LARGE SCALE GENOMIC DNA]</scope>
    <source>
        <strain evidence="2 3">DSM 45615</strain>
    </source>
</reference>
<keyword evidence="2" id="KW-0238">DNA-binding</keyword>
<protein>
    <submittedName>
        <fullName evidence="2">DNA-binding CsgD family transcriptional regulator</fullName>
    </submittedName>
</protein>
<dbReference type="InterPro" id="IPR051797">
    <property type="entry name" value="TrmB-like"/>
</dbReference>
<name>A0A840PGG7_9ACTN</name>
<dbReference type="PROSITE" id="PS50043">
    <property type="entry name" value="HTH_LUXR_2"/>
    <property type="match status" value="1"/>
</dbReference>
<dbReference type="EMBL" id="JACHGN010000045">
    <property type="protein sequence ID" value="MBB5140504.1"/>
    <property type="molecule type" value="Genomic_DNA"/>
</dbReference>
<dbReference type="InterPro" id="IPR000792">
    <property type="entry name" value="Tscrpt_reg_LuxR_C"/>
</dbReference>
<feature type="domain" description="HTH luxR-type" evidence="1">
    <location>
        <begin position="257"/>
        <end position="322"/>
    </location>
</feature>
<dbReference type="SMART" id="SM00421">
    <property type="entry name" value="HTH_LUXR"/>
    <property type="match status" value="1"/>
</dbReference>
<dbReference type="SUPFAM" id="SSF46894">
    <property type="entry name" value="C-terminal effector domain of the bipartite response regulators"/>
    <property type="match status" value="1"/>
</dbReference>
<evidence type="ECO:0000313" key="3">
    <source>
        <dbReference type="Proteomes" id="UP000578449"/>
    </source>
</evidence>
<dbReference type="GO" id="GO:0003677">
    <property type="term" value="F:DNA binding"/>
    <property type="evidence" value="ECO:0007669"/>
    <property type="project" value="UniProtKB-KW"/>
</dbReference>
<dbReference type="Gene3D" id="1.10.10.10">
    <property type="entry name" value="Winged helix-like DNA-binding domain superfamily/Winged helix DNA-binding domain"/>
    <property type="match status" value="1"/>
</dbReference>
<organism evidence="2 3">
    <name type="scientific">Thermocatellispora tengchongensis</name>
    <dbReference type="NCBI Taxonomy" id="1073253"/>
    <lineage>
        <taxon>Bacteria</taxon>
        <taxon>Bacillati</taxon>
        <taxon>Actinomycetota</taxon>
        <taxon>Actinomycetes</taxon>
        <taxon>Streptosporangiales</taxon>
        <taxon>Streptosporangiaceae</taxon>
        <taxon>Thermocatellispora</taxon>
    </lineage>
</organism>
<comment type="caution">
    <text evidence="2">The sequence shown here is derived from an EMBL/GenBank/DDBJ whole genome shotgun (WGS) entry which is preliminary data.</text>
</comment>
<dbReference type="InterPro" id="IPR016032">
    <property type="entry name" value="Sig_transdc_resp-reg_C-effctor"/>
</dbReference>
<dbReference type="PANTHER" id="PTHR34293:SF1">
    <property type="entry name" value="HTH-TYPE TRANSCRIPTIONAL REGULATOR TRMBL2"/>
    <property type="match status" value="1"/>
</dbReference>
<dbReference type="PANTHER" id="PTHR34293">
    <property type="entry name" value="HTH-TYPE TRANSCRIPTIONAL REGULATOR TRMBL2"/>
    <property type="match status" value="1"/>
</dbReference>